<dbReference type="CDD" id="cd24034">
    <property type="entry name" value="ASKHA_NBD_O66634-like_rpt1"/>
    <property type="match status" value="1"/>
</dbReference>
<evidence type="ECO:0000313" key="4">
    <source>
        <dbReference type="Proteomes" id="UP000824169"/>
    </source>
</evidence>
<organism evidence="3 4">
    <name type="scientific">Candidatus Scatomonas pullistercoris</name>
    <dbReference type="NCBI Taxonomy" id="2840920"/>
    <lineage>
        <taxon>Bacteria</taxon>
        <taxon>Bacillati</taxon>
        <taxon>Bacillota</taxon>
        <taxon>Clostridia</taxon>
        <taxon>Lachnospirales</taxon>
        <taxon>Lachnospiraceae</taxon>
        <taxon>Lachnospiraceae incertae sedis</taxon>
        <taxon>Candidatus Scatomonas</taxon>
    </lineage>
</organism>
<feature type="domain" description="ATPase BadF/BadG/BcrA/BcrD type" evidence="1">
    <location>
        <begin position="323"/>
        <end position="577"/>
    </location>
</feature>
<dbReference type="Gene3D" id="3.30.420.40">
    <property type="match status" value="4"/>
</dbReference>
<dbReference type="SUPFAM" id="SSF53067">
    <property type="entry name" value="Actin-like ATPase domain"/>
    <property type="match status" value="2"/>
</dbReference>
<evidence type="ECO:0000259" key="2">
    <source>
        <dbReference type="Pfam" id="PF09989"/>
    </source>
</evidence>
<dbReference type="PANTHER" id="PTHR32329:SF4">
    <property type="entry name" value="ACTIVATOR OF 2-HYDROXYACYL-COA DEHYDRATASE"/>
    <property type="match status" value="1"/>
</dbReference>
<dbReference type="PANTHER" id="PTHR32329">
    <property type="entry name" value="BIFUNCTIONAL PROTEIN [INCLUDES 2-HYDROXYACYL-COA DEHYDRATASE (N-TER) AND ITS ACTIVATOR DOMAIN (C_TERM)-RELATED"/>
    <property type="match status" value="1"/>
</dbReference>
<dbReference type="Proteomes" id="UP000824169">
    <property type="component" value="Unassembled WGS sequence"/>
</dbReference>
<dbReference type="EMBL" id="DVOO01000013">
    <property type="protein sequence ID" value="HIV25097.1"/>
    <property type="molecule type" value="Genomic_DNA"/>
</dbReference>
<feature type="domain" description="DUF2229" evidence="2">
    <location>
        <begin position="671"/>
        <end position="888"/>
    </location>
</feature>
<proteinExistence type="predicted"/>
<dbReference type="Pfam" id="PF09989">
    <property type="entry name" value="DUF2229"/>
    <property type="match status" value="1"/>
</dbReference>
<dbReference type="Pfam" id="PF01869">
    <property type="entry name" value="BcrAD_BadFG"/>
    <property type="match status" value="2"/>
</dbReference>
<comment type="caution">
    <text evidence="3">The sequence shown here is derived from an EMBL/GenBank/DDBJ whole genome shotgun (WGS) entry which is preliminary data.</text>
</comment>
<dbReference type="InterPro" id="IPR043129">
    <property type="entry name" value="ATPase_NBD"/>
</dbReference>
<evidence type="ECO:0000259" key="1">
    <source>
        <dbReference type="Pfam" id="PF01869"/>
    </source>
</evidence>
<evidence type="ECO:0000313" key="3">
    <source>
        <dbReference type="EMBL" id="HIV25097.1"/>
    </source>
</evidence>
<dbReference type="InterPro" id="IPR002731">
    <property type="entry name" value="ATPase_BadF"/>
</dbReference>
<dbReference type="InterPro" id="IPR051805">
    <property type="entry name" value="Dehydratase_Activator_Redct"/>
</dbReference>
<name>A0A9D1P2Y5_9FIRM</name>
<protein>
    <submittedName>
        <fullName evidence="3">2-hydroxyacyl-CoA dehydratase</fullName>
    </submittedName>
</protein>
<accession>A0A9D1P2Y5</accession>
<dbReference type="CDD" id="cd24035">
    <property type="entry name" value="ASKHA_NBD_O66634-like_rpt2"/>
    <property type="match status" value="1"/>
</dbReference>
<dbReference type="InterPro" id="IPR018709">
    <property type="entry name" value="CoA_activase_DUF2229"/>
</dbReference>
<feature type="domain" description="ATPase BadF/BadG/BcrA/BcrD type" evidence="1">
    <location>
        <begin position="8"/>
        <end position="222"/>
    </location>
</feature>
<gene>
    <name evidence="3" type="ORF">IAB71_04805</name>
</gene>
<sequence>MNEKRYTLGIDTGSTTVKVAILDAENTLLFSDYRRHYANIQETLADLLSEACEKLGGISVSPVITGSGGLTLANHLEVPFVQEVIAVSTALQHYAPQTDVAIELGGEDAKIIYFEGGNIEQRMNGICAGGTGSFIDQMASLLQTDATGLNEYARDYKAIYPIAARCGVFAKTDIQPLINDGATKEDLAVSIFQAVVNQTISGLACGKPIRGHIAFLGGPLHFLPELRQAFVRTLKLDAEHTIVPDNSHLFAAIGSAMNAAPEAQVPLKNLAEKLRSGVTIDFEVARMEPLFASQEEYDAFLERQSVNNVATADFSTYEGSCYLGIDAGSTTTKAAVVGEDGSLLYSFYSNNQGNPLATSIRAIQEIYAQMPDSAHIAYSCSTGYGEALIKAALMLDEGEVETIAHYTAAAFFDPDVDCILDIGGQDMKCIKIKDHAVDSVLLNEACSSGCGSFIENFAQSLNYSVQDFAKEALFAEHPIDLGTRCTVFMNSKVKQAQKEGATVADISAGLAYSVIKNALYKVIKVSDATELGNHIVVQGGTFYNDAVLRSFERIADCEAIRPDIAGIMGAFGAALIARERCEGKETTMLPIEKINTLQYSTRMANCKGCTNNCRLTINRFSGGRQYISGNRCERGIGKEKNANHIPNLFEYKMKKLFGYAALTEDEAPRGKVGIPRVLNMYENYPLWFTFFTKLGYQVVLSPVSTRKIYELGIESIPSESECYPAKLAHGHISWLLKQGVKFIFYPCIPYERNEDPSAVNHYNCPIVTSYAENIKNNVDELEDPDIRFMNPFLALTSEQILADELVKVFPQIPEEEVREACHAGWEEMAAMRRDIEKKGEETLKWMEETGHRGIVLAGRPYHIDPEIHHGIPDMINSYDIAVLTEDSVSHLAPLERPLRVNDQWMYHTRLYAAANYVKTREDLDLIQLNSFGCGLDAVTTDQVYDILTGSGKIYTCLKIDEVNNLGAARIRVRSLLAALRAREKNPEKRDIRPSSIEKVVFTEEMRKDYTILCPQMSPIHFNILEPAFNAEGYHLEILGNDNKDAVDVGLKYVNNDACYPSLMVVGQIMQALLSGKYDTHRTAVIMTQTGGGCRASNYISFIRRALKKVGMEYVPVISLNLSGLESNPGFKITPKLALRVVFGAVFGDILMKCLYRMRPYEKVKGSANRLHKKWEKICIDFVSGPKVSFKKYKQICRTMIRDFDRLPITDEKKPRVGIVGEILVKFLPAANNHLAELLEREGAEAVCPDLIDFFMYSFYNANFKAEHLGTKKSTAALCNLGIKAINWLRSAASKEFARSQHFTPPANIKDLAKYASPIVSVGNQTGEGWFLTGEMMELIHAGVMNIVCIQPFACLPNHIVGKGVIKAIRKEYPKANIVAVDYDPGASEVNQLNRIKLMLSTAVKNLQGGH</sequence>
<reference evidence="3" key="2">
    <citation type="journal article" date="2021" name="PeerJ">
        <title>Extensive microbial diversity within the chicken gut microbiome revealed by metagenomics and culture.</title>
        <authorList>
            <person name="Gilroy R."/>
            <person name="Ravi A."/>
            <person name="Getino M."/>
            <person name="Pursley I."/>
            <person name="Horton D.L."/>
            <person name="Alikhan N.F."/>
            <person name="Baker D."/>
            <person name="Gharbi K."/>
            <person name="Hall N."/>
            <person name="Watson M."/>
            <person name="Adriaenssens E.M."/>
            <person name="Foster-Nyarko E."/>
            <person name="Jarju S."/>
            <person name="Secka A."/>
            <person name="Antonio M."/>
            <person name="Oren A."/>
            <person name="Chaudhuri R.R."/>
            <person name="La Ragione R."/>
            <person name="Hildebrand F."/>
            <person name="Pallen M.J."/>
        </authorList>
    </citation>
    <scope>NUCLEOTIDE SEQUENCE</scope>
    <source>
        <strain evidence="3">CHK188-20938</strain>
    </source>
</reference>
<reference evidence="3" key="1">
    <citation type="submission" date="2020-10" db="EMBL/GenBank/DDBJ databases">
        <authorList>
            <person name="Gilroy R."/>
        </authorList>
    </citation>
    <scope>NUCLEOTIDE SEQUENCE</scope>
    <source>
        <strain evidence="3">CHK188-20938</strain>
    </source>
</reference>